<keyword evidence="2" id="KW-0732">Signal</keyword>
<organism evidence="4 5">
    <name type="scientific">Paraburkholderia graminis (strain ATCC 700544 / DSM 17151 / LMG 18924 / NCIMB 13744 / C4D1M)</name>
    <dbReference type="NCBI Taxonomy" id="396598"/>
    <lineage>
        <taxon>Bacteria</taxon>
        <taxon>Pseudomonadati</taxon>
        <taxon>Pseudomonadota</taxon>
        <taxon>Betaproteobacteria</taxon>
        <taxon>Burkholderiales</taxon>
        <taxon>Burkholderiaceae</taxon>
        <taxon>Paraburkholderia</taxon>
    </lineage>
</organism>
<gene>
    <name evidence="4" type="ORF">BgramDRAFT_6562</name>
</gene>
<dbReference type="Gene3D" id="2.20.200.10">
    <property type="entry name" value="Outer membrane efflux proteins (OEP)"/>
    <property type="match status" value="1"/>
</dbReference>
<dbReference type="GO" id="GO:0005886">
    <property type="term" value="C:plasma membrane"/>
    <property type="evidence" value="ECO:0007669"/>
    <property type="project" value="UniProtKB-SubCell"/>
</dbReference>
<dbReference type="OrthoDB" id="9770517at2"/>
<dbReference type="GO" id="GO:0015562">
    <property type="term" value="F:efflux transmembrane transporter activity"/>
    <property type="evidence" value="ECO:0007669"/>
    <property type="project" value="InterPro"/>
</dbReference>
<comment type="caution">
    <text evidence="4">The sequence shown here is derived from an EMBL/GenBank/DDBJ whole genome shotgun (WGS) entry which is preliminary data.</text>
</comment>
<keyword evidence="2" id="KW-0564">Palmitate</keyword>
<dbReference type="RefSeq" id="WP_006053128.1">
    <property type="nucleotide sequence ID" value="NZ_ABLD01000049.1"/>
</dbReference>
<keyword evidence="2" id="KW-0472">Membrane</keyword>
<evidence type="ECO:0000313" key="4">
    <source>
        <dbReference type="EMBL" id="EDT06665.1"/>
    </source>
</evidence>
<feature type="region of interest" description="Disordered" evidence="3">
    <location>
        <begin position="54"/>
        <end position="77"/>
    </location>
</feature>
<feature type="signal peptide" evidence="2">
    <location>
        <begin position="1"/>
        <end position="19"/>
    </location>
</feature>
<dbReference type="Pfam" id="PF02321">
    <property type="entry name" value="OEP"/>
    <property type="match status" value="2"/>
</dbReference>
<dbReference type="EMBL" id="ABLD01000049">
    <property type="protein sequence ID" value="EDT06665.1"/>
    <property type="molecule type" value="Genomic_DNA"/>
</dbReference>
<dbReference type="PANTHER" id="PTHR30203">
    <property type="entry name" value="OUTER MEMBRANE CATION EFFLUX PROTEIN"/>
    <property type="match status" value="1"/>
</dbReference>
<proteinExistence type="inferred from homology"/>
<dbReference type="InterPro" id="IPR010131">
    <property type="entry name" value="MdtP/NodT-like"/>
</dbReference>
<dbReference type="PROSITE" id="PS51257">
    <property type="entry name" value="PROKAR_LIPOPROTEIN"/>
    <property type="match status" value="1"/>
</dbReference>
<keyword evidence="2 4" id="KW-0449">Lipoprotein</keyword>
<dbReference type="PANTHER" id="PTHR30203:SF32">
    <property type="entry name" value="CATION EFFLUX SYSTEM PROTEIN CUSC"/>
    <property type="match status" value="1"/>
</dbReference>
<keyword evidence="2" id="KW-0812">Transmembrane</keyword>
<protein>
    <submittedName>
        <fullName evidence="4">RND efflux system, outer membrane lipoprotein, NodT family</fullName>
    </submittedName>
</protein>
<evidence type="ECO:0000256" key="3">
    <source>
        <dbReference type="SAM" id="MobiDB-lite"/>
    </source>
</evidence>
<comment type="subcellular location">
    <subcellularLocation>
        <location evidence="2">Cell membrane</location>
        <topology evidence="2">Lipid-anchor</topology>
    </subcellularLocation>
</comment>
<reference evidence="4 5" key="1">
    <citation type="submission" date="2008-03" db="EMBL/GenBank/DDBJ databases">
        <title>Sequencing of the draft genome and assembly of Burkholderia graminis C4D1M.</title>
        <authorList>
            <consortium name="US DOE Joint Genome Institute (JGI-PGF)"/>
            <person name="Copeland A."/>
            <person name="Lucas S."/>
            <person name="Lapidus A."/>
            <person name="Glavina del Rio T."/>
            <person name="Dalin E."/>
            <person name="Tice H."/>
            <person name="Bruce D."/>
            <person name="Goodwin L."/>
            <person name="Pitluck S."/>
            <person name="Larimer F."/>
            <person name="Land M.L."/>
            <person name="Hauser L."/>
            <person name="Tiedje J."/>
            <person name="Richardson P."/>
        </authorList>
    </citation>
    <scope>NUCLEOTIDE SEQUENCE [LARGE SCALE GENOMIC DNA]</scope>
    <source>
        <strain evidence="5">ATCC 700544 / DSM 17151 / LMG 18924 / NCIMB 13744 / C4D1M</strain>
    </source>
</reference>
<evidence type="ECO:0000256" key="2">
    <source>
        <dbReference type="RuleBase" id="RU362097"/>
    </source>
</evidence>
<dbReference type="Proteomes" id="UP000005045">
    <property type="component" value="Unassembled WGS sequence"/>
</dbReference>
<feature type="chain" id="PRO_5044360956" evidence="2">
    <location>
        <begin position="20"/>
        <end position="495"/>
    </location>
</feature>
<dbReference type="InterPro" id="IPR003423">
    <property type="entry name" value="OMP_efflux"/>
</dbReference>
<keyword evidence="2" id="KW-1134">Transmembrane beta strand</keyword>
<name>B1GB25_PARG4</name>
<accession>B1GB25</accession>
<keyword evidence="5" id="KW-1185">Reference proteome</keyword>
<sequence length="495" mass="52957">MMRLRQVACAVAFALALLAGCTLDPHYERPAAPIPAAYPKGDAYESTTVARTAADADASATSTTSTTSTTSATSATTAVTPALASDTAWRNFFRDERLQRLIEIALANNRDLRVAALNVAEYEAQYRITRAALGPSVTGTGSLTRERTQGAIASSSDVSVGTTSWEVDFFGRLRSLKRQALENYLATDASRQSTQISLIATVATDYLTLLADERLLQLTENTVKSDQSTYDVTRRVQQLGNASLLDVQQAQNSLASAKASLASYRRAVAQDRNNLAAVLGAPIPHDLPPARAFDDESMFADIGAGVPSLLLIRRPDIVQAEHALKAANANIGAARAAFFPKIALTATAGTSSSTLSNLFKAGTGAWAFAPSVSVPIFDYGSNKASLDVAKIEKQIEVADYESAIQTAFKEVSNALTARATYVDQVHADREYVASAQSYYSLAEARYKAGTDSFLTFLDAQRTLYTAQQQLATDILSRQSNLVTLYKVLGGGWEGS</sequence>
<dbReference type="AlphaFoldDB" id="B1GB25"/>
<evidence type="ECO:0000256" key="1">
    <source>
        <dbReference type="ARBA" id="ARBA00007613"/>
    </source>
</evidence>
<dbReference type="SUPFAM" id="SSF56954">
    <property type="entry name" value="Outer membrane efflux proteins (OEP)"/>
    <property type="match status" value="1"/>
</dbReference>
<dbReference type="Gene3D" id="1.20.1600.10">
    <property type="entry name" value="Outer membrane efflux proteins (OEP)"/>
    <property type="match status" value="1"/>
</dbReference>
<dbReference type="NCBIfam" id="TIGR01845">
    <property type="entry name" value="outer_NodT"/>
    <property type="match status" value="1"/>
</dbReference>
<comment type="similarity">
    <text evidence="1 2">Belongs to the outer membrane factor (OMF) (TC 1.B.17) family.</text>
</comment>
<evidence type="ECO:0000313" key="5">
    <source>
        <dbReference type="Proteomes" id="UP000005045"/>
    </source>
</evidence>